<proteinExistence type="predicted"/>
<protein>
    <submittedName>
        <fullName evidence="1">Uncharacterized protein</fullName>
    </submittedName>
</protein>
<gene>
    <name evidence="1" type="ORF">Nepgr_013095</name>
</gene>
<dbReference type="AlphaFoldDB" id="A0AAD3SIJ3"/>
<name>A0AAD3SIJ3_NEPGR</name>
<evidence type="ECO:0000313" key="1">
    <source>
        <dbReference type="EMBL" id="GMH11254.1"/>
    </source>
</evidence>
<comment type="caution">
    <text evidence="1">The sequence shown here is derived from an EMBL/GenBank/DDBJ whole genome shotgun (WGS) entry which is preliminary data.</text>
</comment>
<reference evidence="1" key="1">
    <citation type="submission" date="2023-05" db="EMBL/GenBank/DDBJ databases">
        <title>Nepenthes gracilis genome sequencing.</title>
        <authorList>
            <person name="Fukushima K."/>
        </authorList>
    </citation>
    <scope>NUCLEOTIDE SEQUENCE</scope>
    <source>
        <strain evidence="1">SING2019-196</strain>
    </source>
</reference>
<evidence type="ECO:0000313" key="2">
    <source>
        <dbReference type="Proteomes" id="UP001279734"/>
    </source>
</evidence>
<dbReference type="Proteomes" id="UP001279734">
    <property type="component" value="Unassembled WGS sequence"/>
</dbReference>
<keyword evidence="2" id="KW-1185">Reference proteome</keyword>
<organism evidence="1 2">
    <name type="scientific">Nepenthes gracilis</name>
    <name type="common">Slender pitcher plant</name>
    <dbReference type="NCBI Taxonomy" id="150966"/>
    <lineage>
        <taxon>Eukaryota</taxon>
        <taxon>Viridiplantae</taxon>
        <taxon>Streptophyta</taxon>
        <taxon>Embryophyta</taxon>
        <taxon>Tracheophyta</taxon>
        <taxon>Spermatophyta</taxon>
        <taxon>Magnoliopsida</taxon>
        <taxon>eudicotyledons</taxon>
        <taxon>Gunneridae</taxon>
        <taxon>Pentapetalae</taxon>
        <taxon>Caryophyllales</taxon>
        <taxon>Nepenthaceae</taxon>
        <taxon>Nepenthes</taxon>
    </lineage>
</organism>
<sequence length="76" mass="8201">MARSQQDRATLYTVPCGSIMGWKRDPCKCWNTKKLNSGKLLLGLATVADDNNGEGGDTVAARMGLAENTMKIISLI</sequence>
<dbReference type="EMBL" id="BSYO01000011">
    <property type="protein sequence ID" value="GMH11254.1"/>
    <property type="molecule type" value="Genomic_DNA"/>
</dbReference>
<accession>A0AAD3SIJ3</accession>